<keyword evidence="1" id="KW-0175">Coiled coil</keyword>
<reference evidence="4" key="1">
    <citation type="journal article" date="2023" name="Commun. Biol.">
        <title>Genome analysis of Parmales, the sister group of diatoms, reveals the evolutionary specialization of diatoms from phago-mixotrophs to photoautotrophs.</title>
        <authorList>
            <person name="Ban H."/>
            <person name="Sato S."/>
            <person name="Yoshikawa S."/>
            <person name="Yamada K."/>
            <person name="Nakamura Y."/>
            <person name="Ichinomiya M."/>
            <person name="Sato N."/>
            <person name="Blanc-Mathieu R."/>
            <person name="Endo H."/>
            <person name="Kuwata A."/>
            <person name="Ogata H."/>
        </authorList>
    </citation>
    <scope>NUCLEOTIDE SEQUENCE [LARGE SCALE GENOMIC DNA]</scope>
</reference>
<name>A0A9W7EJB6_9STRA</name>
<evidence type="ECO:0000256" key="2">
    <source>
        <dbReference type="SAM" id="MobiDB-lite"/>
    </source>
</evidence>
<dbReference type="AlphaFoldDB" id="A0A9W7EJB6"/>
<feature type="region of interest" description="Disordered" evidence="2">
    <location>
        <begin position="244"/>
        <end position="269"/>
    </location>
</feature>
<sequence length="377" mass="43724">MKRTRKDEVLIRGLEEMRRKEKEKQLLLEQQRQQEEEEDNNDDDDDDDEKKHSHSSSQEDITIKKSTKPGANNKRRAPAHDDSDSDDSSNSTSSESSCDFRKKKKPQHRTDPPSTTTTTTTIKTKKDKLASSFNPPLNLSTPQAKVRLKKRLRETDKELAHLFNRRNQFITQLRKIEKEEAKKATKQNPDASKSKEVMWLDKYESLGREGGNVDDMRQVTLKEAFQVQAKASVAGVEVIDLCGDDDENENVDNDNVDGNNVDVNKESPSQETSYLYPTLHHMSQVTRTWTREASTARQQADRILMLEQDRDYRVQILELENARLKEERDEIETQKNQAIKHITGVEKLLRKKRRKEEEGGGGRRRKRKRCGLRRKTP</sequence>
<proteinExistence type="predicted"/>
<gene>
    <name evidence="3" type="ORF">TL16_g08685</name>
</gene>
<evidence type="ECO:0000313" key="4">
    <source>
        <dbReference type="Proteomes" id="UP001162640"/>
    </source>
</evidence>
<dbReference type="Proteomes" id="UP001162640">
    <property type="component" value="Unassembled WGS sequence"/>
</dbReference>
<feature type="region of interest" description="Disordered" evidence="2">
    <location>
        <begin position="343"/>
        <end position="377"/>
    </location>
</feature>
<feature type="region of interest" description="Disordered" evidence="2">
    <location>
        <begin position="1"/>
        <end position="142"/>
    </location>
</feature>
<feature type="coiled-coil region" evidence="1">
    <location>
        <begin position="314"/>
        <end position="341"/>
    </location>
</feature>
<feature type="compositionally biased region" description="Basic residues" evidence="2">
    <location>
        <begin position="362"/>
        <end position="377"/>
    </location>
</feature>
<feature type="compositionally biased region" description="Acidic residues" evidence="2">
    <location>
        <begin position="35"/>
        <end position="48"/>
    </location>
</feature>
<protein>
    <submittedName>
        <fullName evidence="3">Uncharacterized protein</fullName>
    </submittedName>
</protein>
<dbReference type="EMBL" id="BLQM01000288">
    <property type="protein sequence ID" value="GMH80762.1"/>
    <property type="molecule type" value="Genomic_DNA"/>
</dbReference>
<accession>A0A9W7EJB6</accession>
<evidence type="ECO:0000256" key="1">
    <source>
        <dbReference type="SAM" id="Coils"/>
    </source>
</evidence>
<comment type="caution">
    <text evidence="3">The sequence shown here is derived from an EMBL/GenBank/DDBJ whole genome shotgun (WGS) entry which is preliminary data.</text>
</comment>
<feature type="compositionally biased region" description="Polar residues" evidence="2">
    <location>
        <begin position="131"/>
        <end position="142"/>
    </location>
</feature>
<feature type="compositionally biased region" description="Low complexity" evidence="2">
    <location>
        <begin position="88"/>
        <end position="97"/>
    </location>
</feature>
<evidence type="ECO:0000313" key="3">
    <source>
        <dbReference type="EMBL" id="GMH80762.1"/>
    </source>
</evidence>
<feature type="compositionally biased region" description="Basic and acidic residues" evidence="2">
    <location>
        <begin position="1"/>
        <end position="26"/>
    </location>
</feature>
<feature type="compositionally biased region" description="Acidic residues" evidence="2">
    <location>
        <begin position="244"/>
        <end position="255"/>
    </location>
</feature>
<organism evidence="3 4">
    <name type="scientific">Triparma laevis f. inornata</name>
    <dbReference type="NCBI Taxonomy" id="1714386"/>
    <lineage>
        <taxon>Eukaryota</taxon>
        <taxon>Sar</taxon>
        <taxon>Stramenopiles</taxon>
        <taxon>Ochrophyta</taxon>
        <taxon>Bolidophyceae</taxon>
        <taxon>Parmales</taxon>
        <taxon>Triparmaceae</taxon>
        <taxon>Triparma</taxon>
    </lineage>
</organism>